<accession>A0AA40DXD5</accession>
<evidence type="ECO:0000313" key="2">
    <source>
        <dbReference type="EMBL" id="KAK0719884.1"/>
    </source>
</evidence>
<dbReference type="AlphaFoldDB" id="A0AA40DXD5"/>
<dbReference type="Proteomes" id="UP001172102">
    <property type="component" value="Unassembled WGS sequence"/>
</dbReference>
<feature type="region of interest" description="Disordered" evidence="1">
    <location>
        <begin position="100"/>
        <end position="124"/>
    </location>
</feature>
<organism evidence="2 3">
    <name type="scientific">Lasiosphaeris hirsuta</name>
    <dbReference type="NCBI Taxonomy" id="260670"/>
    <lineage>
        <taxon>Eukaryota</taxon>
        <taxon>Fungi</taxon>
        <taxon>Dikarya</taxon>
        <taxon>Ascomycota</taxon>
        <taxon>Pezizomycotina</taxon>
        <taxon>Sordariomycetes</taxon>
        <taxon>Sordariomycetidae</taxon>
        <taxon>Sordariales</taxon>
        <taxon>Lasiosphaeriaceae</taxon>
        <taxon>Lasiosphaeris</taxon>
    </lineage>
</organism>
<reference evidence="2" key="1">
    <citation type="submission" date="2023-06" db="EMBL/GenBank/DDBJ databases">
        <title>Genome-scale phylogeny and comparative genomics of the fungal order Sordariales.</title>
        <authorList>
            <consortium name="Lawrence Berkeley National Laboratory"/>
            <person name="Hensen N."/>
            <person name="Bonometti L."/>
            <person name="Westerberg I."/>
            <person name="Brannstrom I.O."/>
            <person name="Guillou S."/>
            <person name="Cros-Aarteil S."/>
            <person name="Calhoun S."/>
            <person name="Haridas S."/>
            <person name="Kuo A."/>
            <person name="Mondo S."/>
            <person name="Pangilinan J."/>
            <person name="Riley R."/>
            <person name="Labutti K."/>
            <person name="Andreopoulos B."/>
            <person name="Lipzen A."/>
            <person name="Chen C."/>
            <person name="Yanf M."/>
            <person name="Daum C."/>
            <person name="Ng V."/>
            <person name="Clum A."/>
            <person name="Steindorff A."/>
            <person name="Ohm R."/>
            <person name="Martin F."/>
            <person name="Silar P."/>
            <person name="Natvig D."/>
            <person name="Lalanne C."/>
            <person name="Gautier V."/>
            <person name="Ament-Velasquez S.L."/>
            <person name="Kruys A."/>
            <person name="Hutchinson M.I."/>
            <person name="Powell A.J."/>
            <person name="Barry K."/>
            <person name="Miller A.N."/>
            <person name="Grigoriev I.V."/>
            <person name="Debuchy R."/>
            <person name="Gladieux P."/>
            <person name="Thoren M.H."/>
            <person name="Johannesson H."/>
        </authorList>
    </citation>
    <scope>NUCLEOTIDE SEQUENCE</scope>
    <source>
        <strain evidence="2">SMH4607-1</strain>
    </source>
</reference>
<evidence type="ECO:0000313" key="3">
    <source>
        <dbReference type="Proteomes" id="UP001172102"/>
    </source>
</evidence>
<feature type="region of interest" description="Disordered" evidence="1">
    <location>
        <begin position="181"/>
        <end position="229"/>
    </location>
</feature>
<evidence type="ECO:0000256" key="1">
    <source>
        <dbReference type="SAM" id="MobiDB-lite"/>
    </source>
</evidence>
<feature type="compositionally biased region" description="Pro residues" evidence="1">
    <location>
        <begin position="185"/>
        <end position="194"/>
    </location>
</feature>
<sequence>MSYEKAPGRLWLHRSAFQAPPAPMRFCKPCIRDGKSVLASCLPAVAWEWMAAGWLPPVHSCLTSPEASRMGVRFNSSRFRPAPLLSVLCKTGSQSCLAVDTQEDSRARKQRNKRPKGKNRDVNWSTCPSSPLGCPNPGSAWVAAKWLGCHCACHCSAAESGCRATFFFSLACNLDTQPSAQSVLPSPPIHPPSPLRLSSPAAPPDTQQSTSEHDPVEALPKAPTIHSLPSHHTCKGLADLT</sequence>
<feature type="compositionally biased region" description="Basic residues" evidence="1">
    <location>
        <begin position="108"/>
        <end position="117"/>
    </location>
</feature>
<name>A0AA40DXD5_9PEZI</name>
<keyword evidence="3" id="KW-1185">Reference proteome</keyword>
<comment type="caution">
    <text evidence="2">The sequence shown here is derived from an EMBL/GenBank/DDBJ whole genome shotgun (WGS) entry which is preliminary data.</text>
</comment>
<protein>
    <submittedName>
        <fullName evidence="2">Uncharacterized protein</fullName>
    </submittedName>
</protein>
<proteinExistence type="predicted"/>
<gene>
    <name evidence="2" type="ORF">B0H67DRAFT_574480</name>
</gene>
<dbReference type="EMBL" id="JAUKUA010000003">
    <property type="protein sequence ID" value="KAK0719884.1"/>
    <property type="molecule type" value="Genomic_DNA"/>
</dbReference>